<feature type="compositionally biased region" description="Low complexity" evidence="2">
    <location>
        <begin position="1153"/>
        <end position="1182"/>
    </location>
</feature>
<feature type="compositionally biased region" description="Basic and acidic residues" evidence="2">
    <location>
        <begin position="1054"/>
        <end position="1073"/>
    </location>
</feature>
<feature type="compositionally biased region" description="Basic and acidic residues" evidence="2">
    <location>
        <begin position="333"/>
        <end position="359"/>
    </location>
</feature>
<feature type="compositionally biased region" description="Basic and acidic residues" evidence="2">
    <location>
        <begin position="1185"/>
        <end position="1194"/>
    </location>
</feature>
<name>A0A9N9MBH7_9CUCU</name>
<accession>A0A9N9MBH7</accession>
<reference evidence="3" key="1">
    <citation type="submission" date="2022-01" db="EMBL/GenBank/DDBJ databases">
        <authorList>
            <person name="King R."/>
        </authorList>
    </citation>
    <scope>NUCLEOTIDE SEQUENCE</scope>
</reference>
<dbReference type="Proteomes" id="UP001152799">
    <property type="component" value="Chromosome 1"/>
</dbReference>
<keyword evidence="4" id="KW-1185">Reference proteome</keyword>
<dbReference type="InterPro" id="IPR026306">
    <property type="entry name" value="RSBN1/Dpy-2/CEP530"/>
</dbReference>
<evidence type="ECO:0008006" key="5">
    <source>
        <dbReference type="Google" id="ProtNLM"/>
    </source>
</evidence>
<dbReference type="AlphaFoldDB" id="A0A9N9MBH7"/>
<feature type="compositionally biased region" description="Basic residues" evidence="2">
    <location>
        <begin position="1092"/>
        <end position="1102"/>
    </location>
</feature>
<protein>
    <recommendedName>
        <fullName evidence="5">Round spermatid basic protein 1-like protein</fullName>
    </recommendedName>
</protein>
<proteinExistence type="inferred from homology"/>
<organism evidence="3 4">
    <name type="scientific">Ceutorhynchus assimilis</name>
    <name type="common">cabbage seed weevil</name>
    <dbReference type="NCBI Taxonomy" id="467358"/>
    <lineage>
        <taxon>Eukaryota</taxon>
        <taxon>Metazoa</taxon>
        <taxon>Ecdysozoa</taxon>
        <taxon>Arthropoda</taxon>
        <taxon>Hexapoda</taxon>
        <taxon>Insecta</taxon>
        <taxon>Pterygota</taxon>
        <taxon>Neoptera</taxon>
        <taxon>Endopterygota</taxon>
        <taxon>Coleoptera</taxon>
        <taxon>Polyphaga</taxon>
        <taxon>Cucujiformia</taxon>
        <taxon>Curculionidae</taxon>
        <taxon>Ceutorhynchinae</taxon>
        <taxon>Ceutorhynchus</taxon>
    </lineage>
</organism>
<dbReference type="EMBL" id="OU892277">
    <property type="protein sequence ID" value="CAG9759622.1"/>
    <property type="molecule type" value="Genomic_DNA"/>
</dbReference>
<feature type="compositionally biased region" description="Basic residues" evidence="2">
    <location>
        <begin position="587"/>
        <end position="606"/>
    </location>
</feature>
<feature type="region of interest" description="Disordered" evidence="2">
    <location>
        <begin position="333"/>
        <end position="400"/>
    </location>
</feature>
<gene>
    <name evidence="3" type="ORF">CEUTPL_LOCUS369</name>
</gene>
<feature type="compositionally biased region" description="Basic residues" evidence="2">
    <location>
        <begin position="360"/>
        <end position="392"/>
    </location>
</feature>
<feature type="compositionally biased region" description="Basic and acidic residues" evidence="2">
    <location>
        <begin position="1123"/>
        <end position="1133"/>
    </location>
</feature>
<evidence type="ECO:0000313" key="4">
    <source>
        <dbReference type="Proteomes" id="UP001152799"/>
    </source>
</evidence>
<dbReference type="PANTHER" id="PTHR13354:SF11">
    <property type="entry name" value="LYSINE-SPECIFIC DEMETHYLASE 9"/>
    <property type="match status" value="1"/>
</dbReference>
<sequence length="1228" mass="138885">MASREETETNGEQKNRGFFNKESKHISQNKCTACDLFVSECNCNLQRKLFRVELDLSNGDSSVSRDALVDEFVPLSNGQEHFDKQMINNPDPESNSVIFGLPKTSSLTADSESNDFLQSIMSHEKTILSETTATDNGKYKRATNFEQTNLFSKSATNTAAELTFERGEQQESTKNECYSMISEEASNNSEVKMKDLYGHSNDSQEVIDDALSESVPKTDCDRTCLDKPELLLLNANNNTIQINSKIGDSEILHNDVPVETVAPQFKKEVFFEDMNTNLLIEKKEVLEASEEQSSKHLESTFGIFEGVTCPRKGRTHSLDTVLDFNQGIKRAHSAEPNDTDVKVRKIDFSKSDAKSDKKSSGSKHRRHSSHSSGHHRRDSKSSHGKHSSKQRGKPNVMANGSHSIYAVTRMDIDKLNMVVTTCEVSSTYATLDCLKSDPEDNNTDNTATLVHSTDDIYKDGLETDVKGQATSDENLMRKQGLDRQAIETQINQNLLASRFMISSCPKVFCSSRKSRTRSLDINSNACRGIKRSHSAEPNDVNPIKIDFAKYKKLIAEVRPERKSSGSKDSHDRRHSSSSSRRHESKSSSKKHSSSSRHHRDSLKPRRMTNGNYSYSHEDTSLKYRKYFHLETHTNGGASILRMYHDEIKHLNPDELKQLAHEWFRIAFEEDKNGHARFVIAIIHGSASYLPDILEYMAENYPNLTVKNGLLSKSSDIETTTLAAYNKNVSKSYSSGTVRFGPLHQISIVGTAHEEVGGYFPDILDLLEENQFLQMTMPWGTLSLLDQMKPTESNDGPIIWCRPGEQLVPTADSKSLNKRKRTGINELRNLQYLPRMSEAREHLFEDRTRAHADHVGAGLDRKTTAAVGILKAIHGGKHEGPINRITKDVVAFSAKNFDILAEKLQLDLHEPPISQCVQWIEDAKLNQLRREGIEYARVDLYDNDIYFLPRNIIHQFRTVTAVTSIAWHVRLKQYYDFEITETKENVTNNYKIANDGHKSKVAEIPDNPAKNVEKVKPNMDLKLKIKIGGDKVKICGKELDKDQDKLKHSSITSGNKEKHSSKDRHNDGDKDKYRREHRHKHKHHDKDKDYHKSKDRHKHHSSSTHRDKEKKEKSHENHKRRSEKRKDLSDRRLSSETVNSTDDRLVTKPITAPDMSSSTSISDNSDVSSLKSNNANSISNSVSLTEGRRGSDSPKKKPIKIKIKALPPPPSNDVLGDILTSMSNNELQI</sequence>
<feature type="region of interest" description="Disordered" evidence="2">
    <location>
        <begin position="557"/>
        <end position="614"/>
    </location>
</feature>
<feature type="region of interest" description="Disordered" evidence="2">
    <location>
        <begin position="1041"/>
        <end position="1214"/>
    </location>
</feature>
<feature type="compositionally biased region" description="Basic and acidic residues" evidence="2">
    <location>
        <begin position="1103"/>
        <end position="1114"/>
    </location>
</feature>
<feature type="compositionally biased region" description="Basic and acidic residues" evidence="2">
    <location>
        <begin position="557"/>
        <end position="571"/>
    </location>
</feature>
<evidence type="ECO:0000313" key="3">
    <source>
        <dbReference type="EMBL" id="CAG9759622.1"/>
    </source>
</evidence>
<evidence type="ECO:0000256" key="2">
    <source>
        <dbReference type="SAM" id="MobiDB-lite"/>
    </source>
</evidence>
<feature type="compositionally biased region" description="Basic residues" evidence="2">
    <location>
        <begin position="1074"/>
        <end position="1084"/>
    </location>
</feature>
<evidence type="ECO:0000256" key="1">
    <source>
        <dbReference type="ARBA" id="ARBA00010560"/>
    </source>
</evidence>
<comment type="similarity">
    <text evidence="1">Belongs to the round spermatid basic protein 1 family.</text>
</comment>
<dbReference type="PANTHER" id="PTHR13354">
    <property type="entry name" value="ROUND SPERMATID BASIC PROTEIN 1"/>
    <property type="match status" value="1"/>
</dbReference>
<dbReference type="GO" id="GO:0005634">
    <property type="term" value="C:nucleus"/>
    <property type="evidence" value="ECO:0007669"/>
    <property type="project" value="InterPro"/>
</dbReference>
<dbReference type="OrthoDB" id="6020087at2759"/>